<dbReference type="EC" id="3.2.1.22" evidence="2"/>
<feature type="domain" description="Glycoside-hydrolase family GH114 TIM-barrel" evidence="5">
    <location>
        <begin position="78"/>
        <end position="327"/>
    </location>
</feature>
<reference evidence="6 7" key="1">
    <citation type="journal article" date="2015" name="Genome Announc.">
        <title>Draft Genome Sequence and Gene Annotation of the Entomopathogenic Fungus Verticillium hemipterigenum.</title>
        <authorList>
            <person name="Horn F."/>
            <person name="Habel A."/>
            <person name="Scharf D.H."/>
            <person name="Dworschak J."/>
            <person name="Brakhage A.A."/>
            <person name="Guthke R."/>
            <person name="Hertweck C."/>
            <person name="Linde J."/>
        </authorList>
    </citation>
    <scope>NUCLEOTIDE SEQUENCE [LARGE SCALE GENOMIC DNA]</scope>
</reference>
<dbReference type="EMBL" id="CDHN01000003">
    <property type="protein sequence ID" value="CEJ89741.1"/>
    <property type="molecule type" value="Genomic_DNA"/>
</dbReference>
<dbReference type="Proteomes" id="UP000039046">
    <property type="component" value="Unassembled WGS sequence"/>
</dbReference>
<dbReference type="Pfam" id="PF03537">
    <property type="entry name" value="Glyco_hydro_114"/>
    <property type="match status" value="1"/>
</dbReference>
<feature type="chain" id="PRO_5001979286" description="alpha-galactosidase" evidence="4">
    <location>
        <begin position="24"/>
        <end position="354"/>
    </location>
</feature>
<name>A0A0A1SYC6_9HYPO</name>
<dbReference type="GO" id="GO:0004557">
    <property type="term" value="F:alpha-galactosidase activity"/>
    <property type="evidence" value="ECO:0007669"/>
    <property type="project" value="UniProtKB-EC"/>
</dbReference>
<protein>
    <recommendedName>
        <fullName evidence="2">alpha-galactosidase</fullName>
        <ecNumber evidence="2">3.2.1.22</ecNumber>
    </recommendedName>
</protein>
<feature type="signal peptide" evidence="4">
    <location>
        <begin position="1"/>
        <end position="23"/>
    </location>
</feature>
<dbReference type="AlphaFoldDB" id="A0A0A1SYC6"/>
<proteinExistence type="predicted"/>
<dbReference type="OrthoDB" id="2108802at2759"/>
<dbReference type="InterPro" id="IPR017853">
    <property type="entry name" value="GH"/>
</dbReference>
<keyword evidence="7" id="KW-1185">Reference proteome</keyword>
<evidence type="ECO:0000313" key="6">
    <source>
        <dbReference type="EMBL" id="CEJ89741.1"/>
    </source>
</evidence>
<gene>
    <name evidence="6" type="ORF">VHEMI05566</name>
</gene>
<evidence type="ECO:0000313" key="7">
    <source>
        <dbReference type="Proteomes" id="UP000039046"/>
    </source>
</evidence>
<dbReference type="PANTHER" id="PTHR35273:SF2">
    <property type="entry name" value="ALPHA-GALACTOSIDASE"/>
    <property type="match status" value="1"/>
</dbReference>
<dbReference type="STRING" id="1531966.A0A0A1SYC6"/>
<dbReference type="SUPFAM" id="SSF51445">
    <property type="entry name" value="(Trans)glycosidases"/>
    <property type="match status" value="1"/>
</dbReference>
<feature type="region of interest" description="Disordered" evidence="3">
    <location>
        <begin position="24"/>
        <end position="43"/>
    </location>
</feature>
<comment type="catalytic activity">
    <reaction evidence="1">
        <text>Hydrolysis of terminal, non-reducing alpha-D-galactose residues in alpha-D-galactosides, including galactose oligosaccharides, galactomannans and galactolipids.</text>
        <dbReference type="EC" id="3.2.1.22"/>
    </reaction>
</comment>
<evidence type="ECO:0000256" key="2">
    <source>
        <dbReference type="ARBA" id="ARBA00012755"/>
    </source>
</evidence>
<evidence type="ECO:0000256" key="3">
    <source>
        <dbReference type="SAM" id="MobiDB-lite"/>
    </source>
</evidence>
<sequence length="354" mass="39719">MQGLSQLTALALLASPILTMASAVPTSTSEPCPGPSEPTPSCIKPNPKQWIPRNLTYPADPNAELERPTKWVPKIGQSWQIVLRGTVDEDIEPLIPNVDIWDIDVELTNNTLIEKIHKANKKVMCYFSAGSFEANRSDCNKFHEEDLGCQLKGWDDEWWLNTDNENVRNIIAERVKFAAQKGCDAIDPDNVDGYDNPENGLSLTPGHAKRLIQFLREEADKYNMALGLKNAGCIIDDVFDLVDFSVNEECAGLRTGECKTYREFTNPTKPGRSKKPVFNIEYGNEVAPGKYVIDEEFVAMVCNHTGPAEGNKNFSIVFKDHDNVDGWVEYCDRKIYNTTLKYRKGDDKLTALPL</sequence>
<accession>A0A0A1SYC6</accession>
<evidence type="ECO:0000259" key="5">
    <source>
        <dbReference type="Pfam" id="PF03537"/>
    </source>
</evidence>
<evidence type="ECO:0000256" key="4">
    <source>
        <dbReference type="SAM" id="SignalP"/>
    </source>
</evidence>
<organism evidence="6 7">
    <name type="scientific">[Torrubiella] hemipterigena</name>
    <dbReference type="NCBI Taxonomy" id="1531966"/>
    <lineage>
        <taxon>Eukaryota</taxon>
        <taxon>Fungi</taxon>
        <taxon>Dikarya</taxon>
        <taxon>Ascomycota</taxon>
        <taxon>Pezizomycotina</taxon>
        <taxon>Sordariomycetes</taxon>
        <taxon>Hypocreomycetidae</taxon>
        <taxon>Hypocreales</taxon>
        <taxon>Clavicipitaceae</taxon>
        <taxon>Clavicipitaceae incertae sedis</taxon>
        <taxon>'Torrubiella' clade</taxon>
    </lineage>
</organism>
<dbReference type="PANTHER" id="PTHR35273">
    <property type="entry name" value="ALPHA-1,4 POLYGALACTOSAMINIDASE, PUTATIVE (AFU_ORTHOLOGUE AFUA_3G07890)-RELATED"/>
    <property type="match status" value="1"/>
</dbReference>
<keyword evidence="4" id="KW-0732">Signal</keyword>
<dbReference type="Gene3D" id="3.20.20.70">
    <property type="entry name" value="Aldolase class I"/>
    <property type="match status" value="1"/>
</dbReference>
<dbReference type="InterPro" id="IPR004352">
    <property type="entry name" value="GH114_TIM-barrel"/>
</dbReference>
<dbReference type="InterPro" id="IPR013785">
    <property type="entry name" value="Aldolase_TIM"/>
</dbReference>
<evidence type="ECO:0000256" key="1">
    <source>
        <dbReference type="ARBA" id="ARBA00001255"/>
    </source>
</evidence>
<dbReference type="HOGENOM" id="CLU_051214_1_0_1"/>